<reference evidence="1" key="1">
    <citation type="submission" date="2018-11" db="EMBL/GenBank/DDBJ databases">
        <authorList>
            <consortium name="Genoscope - CEA"/>
            <person name="William W."/>
        </authorList>
    </citation>
    <scope>NUCLEOTIDE SEQUENCE</scope>
</reference>
<dbReference type="EMBL" id="LR031875">
    <property type="protein sequence ID" value="VDD34886.1"/>
    <property type="molecule type" value="Genomic_DNA"/>
</dbReference>
<sequence length="54" mass="6312">MRNMDKTRLTRTLVELRSLSFSRERYMSGLSLPTKITTVYSRKCCTLETYSCSP</sequence>
<gene>
    <name evidence="1" type="ORF">BOLC9T60209H</name>
</gene>
<accession>A0A3P6EB51</accession>
<name>A0A3P6EB51_BRAOL</name>
<organism evidence="1">
    <name type="scientific">Brassica oleracea</name>
    <name type="common">Wild cabbage</name>
    <dbReference type="NCBI Taxonomy" id="3712"/>
    <lineage>
        <taxon>Eukaryota</taxon>
        <taxon>Viridiplantae</taxon>
        <taxon>Streptophyta</taxon>
        <taxon>Embryophyta</taxon>
        <taxon>Tracheophyta</taxon>
        <taxon>Spermatophyta</taxon>
        <taxon>Magnoliopsida</taxon>
        <taxon>eudicotyledons</taxon>
        <taxon>Gunneridae</taxon>
        <taxon>Pentapetalae</taxon>
        <taxon>rosids</taxon>
        <taxon>malvids</taxon>
        <taxon>Brassicales</taxon>
        <taxon>Brassicaceae</taxon>
        <taxon>Brassiceae</taxon>
        <taxon>Brassica</taxon>
    </lineage>
</organism>
<evidence type="ECO:0000313" key="1">
    <source>
        <dbReference type="EMBL" id="VDD34886.1"/>
    </source>
</evidence>
<proteinExistence type="predicted"/>
<dbReference type="AlphaFoldDB" id="A0A3P6EB51"/>
<protein>
    <submittedName>
        <fullName evidence="1">Uncharacterized protein</fullName>
    </submittedName>
</protein>